<reference evidence="3 4" key="1">
    <citation type="submission" date="2015-06" db="EMBL/GenBank/DDBJ databases">
        <title>Genome sequence of Pseudoalteromonas aliena.</title>
        <authorList>
            <person name="Xie B.-B."/>
            <person name="Rong J.-C."/>
            <person name="Qin Q.-L."/>
            <person name="Zhang Y.-Z."/>
        </authorList>
    </citation>
    <scope>NUCLEOTIDE SEQUENCE [LARGE SCALE GENOMIC DNA]</scope>
    <source>
        <strain evidence="3 4">SW19</strain>
    </source>
</reference>
<protein>
    <submittedName>
        <fullName evidence="3">Galactoside O-acetyltransferase</fullName>
    </submittedName>
</protein>
<dbReference type="RefSeq" id="WP_193156215.1">
    <property type="nucleotide sequence ID" value="NZ_AQGU01000027.1"/>
</dbReference>
<dbReference type="PANTHER" id="PTHR23416:SF23">
    <property type="entry name" value="ACETYLTRANSFERASE C18B11.09C-RELATED"/>
    <property type="match status" value="1"/>
</dbReference>
<name>A0ABR9E1V4_9GAMM</name>
<dbReference type="EMBL" id="AQGU01000027">
    <property type="protein sequence ID" value="MBE0360571.1"/>
    <property type="molecule type" value="Genomic_DNA"/>
</dbReference>
<dbReference type="SUPFAM" id="SSF51161">
    <property type="entry name" value="Trimeric LpxA-like enzymes"/>
    <property type="match status" value="1"/>
</dbReference>
<gene>
    <name evidence="3" type="primary">lacA</name>
    <name evidence="3" type="ORF">PALI_a2578</name>
</gene>
<keyword evidence="2" id="KW-0808">Transferase</keyword>
<sequence length="192" mass="20667">MAIYTQQALLDLGFLRVGKNVRISTQASFYGVGSISLGDNVRIDDFCVISAGKGGIFIGSHVHIAVFSSLIGAGKISIDDFCNISSRVSIYSSSDDYSGEYLTNPTVNEQFTNVDHGPVTLKKHVIVGAGCVILPNVVLDDGVALGALSLVNRDLQSWGIYAGQPAKYIKPRSKNLLNLEPAFLTHYNSEQQ</sequence>
<dbReference type="InterPro" id="IPR011004">
    <property type="entry name" value="Trimer_LpxA-like_sf"/>
</dbReference>
<dbReference type="Proteomes" id="UP000648482">
    <property type="component" value="Unassembled WGS sequence"/>
</dbReference>
<dbReference type="CDD" id="cd04647">
    <property type="entry name" value="LbH_MAT_like"/>
    <property type="match status" value="1"/>
</dbReference>
<evidence type="ECO:0000256" key="2">
    <source>
        <dbReference type="ARBA" id="ARBA00022679"/>
    </source>
</evidence>
<dbReference type="Gene3D" id="2.160.10.10">
    <property type="entry name" value="Hexapeptide repeat proteins"/>
    <property type="match status" value="1"/>
</dbReference>
<organism evidence="3 4">
    <name type="scientific">Pseudoalteromonas aliena SW19</name>
    <dbReference type="NCBI Taxonomy" id="1314866"/>
    <lineage>
        <taxon>Bacteria</taxon>
        <taxon>Pseudomonadati</taxon>
        <taxon>Pseudomonadota</taxon>
        <taxon>Gammaproteobacteria</taxon>
        <taxon>Alteromonadales</taxon>
        <taxon>Pseudoalteromonadaceae</taxon>
        <taxon>Pseudoalteromonas</taxon>
    </lineage>
</organism>
<accession>A0ABR9E1V4</accession>
<comment type="similarity">
    <text evidence="1">Belongs to the transferase hexapeptide repeat family.</text>
</comment>
<keyword evidence="4" id="KW-1185">Reference proteome</keyword>
<evidence type="ECO:0000313" key="4">
    <source>
        <dbReference type="Proteomes" id="UP000648482"/>
    </source>
</evidence>
<evidence type="ECO:0000256" key="1">
    <source>
        <dbReference type="ARBA" id="ARBA00007274"/>
    </source>
</evidence>
<dbReference type="PANTHER" id="PTHR23416">
    <property type="entry name" value="SIALIC ACID SYNTHASE-RELATED"/>
    <property type="match status" value="1"/>
</dbReference>
<comment type="caution">
    <text evidence="3">The sequence shown here is derived from an EMBL/GenBank/DDBJ whole genome shotgun (WGS) entry which is preliminary data.</text>
</comment>
<dbReference type="InterPro" id="IPR051159">
    <property type="entry name" value="Hexapeptide_acetyltransf"/>
</dbReference>
<proteinExistence type="inferred from homology"/>
<evidence type="ECO:0000313" key="3">
    <source>
        <dbReference type="EMBL" id="MBE0360571.1"/>
    </source>
</evidence>